<dbReference type="SMART" id="SM00054">
    <property type="entry name" value="EFh"/>
    <property type="match status" value="3"/>
</dbReference>
<dbReference type="Proteomes" id="UP000789595">
    <property type="component" value="Unassembled WGS sequence"/>
</dbReference>
<dbReference type="PANTHER" id="PTHR20875">
    <property type="entry name" value="EF-HAND CALCIUM-BINDING DOMAIN-CONTAINING PROTEIN 6-RELATED"/>
    <property type="match status" value="1"/>
</dbReference>
<dbReference type="Pfam" id="PF13499">
    <property type="entry name" value="EF-hand_7"/>
    <property type="match status" value="2"/>
</dbReference>
<organism evidence="3 4">
    <name type="scientific">Pelagomonas calceolata</name>
    <dbReference type="NCBI Taxonomy" id="35677"/>
    <lineage>
        <taxon>Eukaryota</taxon>
        <taxon>Sar</taxon>
        <taxon>Stramenopiles</taxon>
        <taxon>Ochrophyta</taxon>
        <taxon>Pelagophyceae</taxon>
        <taxon>Pelagomonadales</taxon>
        <taxon>Pelagomonadaceae</taxon>
        <taxon>Pelagomonas</taxon>
    </lineage>
</organism>
<dbReference type="InterPro" id="IPR052603">
    <property type="entry name" value="EFCB6"/>
</dbReference>
<dbReference type="OrthoDB" id="26525at2759"/>
<protein>
    <recommendedName>
        <fullName evidence="2">EF-hand domain-containing protein</fullName>
    </recommendedName>
</protein>
<evidence type="ECO:0000313" key="4">
    <source>
        <dbReference type="Proteomes" id="UP000789595"/>
    </source>
</evidence>
<dbReference type="PANTHER" id="PTHR20875:SF0">
    <property type="entry name" value="GH12158P"/>
    <property type="match status" value="1"/>
</dbReference>
<dbReference type="Gene3D" id="1.10.238.10">
    <property type="entry name" value="EF-hand"/>
    <property type="match status" value="1"/>
</dbReference>
<dbReference type="CDD" id="cd00051">
    <property type="entry name" value="EFh"/>
    <property type="match status" value="1"/>
</dbReference>
<evidence type="ECO:0000256" key="1">
    <source>
        <dbReference type="ARBA" id="ARBA00022837"/>
    </source>
</evidence>
<dbReference type="GO" id="GO:0005509">
    <property type="term" value="F:calcium ion binding"/>
    <property type="evidence" value="ECO:0007669"/>
    <property type="project" value="InterPro"/>
</dbReference>
<dbReference type="InterPro" id="IPR002048">
    <property type="entry name" value="EF_hand_dom"/>
</dbReference>
<proteinExistence type="predicted"/>
<dbReference type="InterPro" id="IPR018247">
    <property type="entry name" value="EF_Hand_1_Ca_BS"/>
</dbReference>
<keyword evidence="4" id="KW-1185">Reference proteome</keyword>
<dbReference type="SUPFAM" id="SSF47473">
    <property type="entry name" value="EF-hand"/>
    <property type="match status" value="1"/>
</dbReference>
<dbReference type="PROSITE" id="PS00018">
    <property type="entry name" value="EF_HAND_1"/>
    <property type="match status" value="2"/>
</dbReference>
<dbReference type="EMBL" id="CAKKNE010000001">
    <property type="protein sequence ID" value="CAH0366430.1"/>
    <property type="molecule type" value="Genomic_DNA"/>
</dbReference>
<accession>A0A8J2WUT0</accession>
<evidence type="ECO:0000313" key="3">
    <source>
        <dbReference type="EMBL" id="CAH0366430.1"/>
    </source>
</evidence>
<dbReference type="InterPro" id="IPR011992">
    <property type="entry name" value="EF-hand-dom_pair"/>
</dbReference>
<feature type="domain" description="EF-hand" evidence="2">
    <location>
        <begin position="29"/>
        <end position="57"/>
    </location>
</feature>
<dbReference type="AlphaFoldDB" id="A0A8J2WUT0"/>
<feature type="domain" description="EF-hand" evidence="2">
    <location>
        <begin position="125"/>
        <end position="160"/>
    </location>
</feature>
<name>A0A8J2WUT0_9STRA</name>
<comment type="caution">
    <text evidence="3">The sequence shown here is derived from an EMBL/GenBank/DDBJ whole genome shotgun (WGS) entry which is preliminary data.</text>
</comment>
<dbReference type="PROSITE" id="PS50222">
    <property type="entry name" value="EF_HAND_2"/>
    <property type="match status" value="2"/>
</dbReference>
<keyword evidence="1" id="KW-0106">Calcium</keyword>
<sequence>MAFFVAASADSHVETLLNKLEAKFKTKLQAFRYLDESNNGYVTADDFAVRYRRMGFELSQADAQRVVERFSGDGAQRVSFDDFARLYDHAGMTLPPPPEPKPEPAPVALSDVEKLDVAFSAALKAREPTLREAFLSIDQNRTGFLTSAELAAAMARCGIAASTEQTEALCALYDLTDNAKISYAEFAARVRKRARQYRGHLDRQQDDLLARGNLLAPVTPAQAPPPPREPRPF</sequence>
<evidence type="ECO:0000259" key="2">
    <source>
        <dbReference type="PROSITE" id="PS50222"/>
    </source>
</evidence>
<gene>
    <name evidence="3" type="ORF">PECAL_1P29220</name>
</gene>
<reference evidence="3" key="1">
    <citation type="submission" date="2021-11" db="EMBL/GenBank/DDBJ databases">
        <authorList>
            <consortium name="Genoscope - CEA"/>
            <person name="William W."/>
        </authorList>
    </citation>
    <scope>NUCLEOTIDE SEQUENCE</scope>
</reference>